<protein>
    <submittedName>
        <fullName evidence="1">Uncharacterized protein</fullName>
    </submittedName>
</protein>
<comment type="caution">
    <text evidence="1">The sequence shown here is derived from an EMBL/GenBank/DDBJ whole genome shotgun (WGS) entry which is preliminary data.</text>
</comment>
<reference evidence="1 2" key="1">
    <citation type="submission" date="2014-07" db="EMBL/GenBank/DDBJ databases">
        <title>Expanding our view of genomic diversity in Candidatus Accumulibacter clades.</title>
        <authorList>
            <person name="Skennerton C.T."/>
            <person name="Barr J.J."/>
            <person name="Slater F.R."/>
            <person name="Bond P.L."/>
            <person name="Tyson G.W."/>
        </authorList>
    </citation>
    <scope>NUCLEOTIDE SEQUENCE [LARGE SCALE GENOMIC DNA]</scope>
    <source>
        <strain evidence="2">SK-01</strain>
    </source>
</reference>
<sequence>MGKGLEELCHGLRVHPDSGIADGEAQYQCTGTVGAASVGPSLNRQFDLSPLGELHGITDQVGQDLPQPASIGVDHGWQLGGEAQVNCNVFLLRRHGEELGHLHR</sequence>
<dbReference type="EMBL" id="JDSS02000037">
    <property type="protein sequence ID" value="KFB66799.1"/>
    <property type="molecule type" value="Genomic_DNA"/>
</dbReference>
<organism evidence="1 2">
    <name type="scientific">Candidatus Accumulibacter vicinus</name>
    <dbReference type="NCBI Taxonomy" id="2954382"/>
    <lineage>
        <taxon>Bacteria</taxon>
        <taxon>Pseudomonadati</taxon>
        <taxon>Pseudomonadota</taxon>
        <taxon>Betaproteobacteria</taxon>
        <taxon>Candidatus Accumulibacter</taxon>
    </lineage>
</organism>
<evidence type="ECO:0000313" key="2">
    <source>
        <dbReference type="Proteomes" id="UP000019812"/>
    </source>
</evidence>
<gene>
    <name evidence="1" type="ORF">CAPSK01_003737</name>
</gene>
<dbReference type="Proteomes" id="UP000019812">
    <property type="component" value="Unassembled WGS sequence"/>
</dbReference>
<dbReference type="AlphaFoldDB" id="A0A084XWF5"/>
<accession>A0A084XWF5</accession>
<evidence type="ECO:0000313" key="1">
    <source>
        <dbReference type="EMBL" id="KFB66799.1"/>
    </source>
</evidence>
<proteinExistence type="predicted"/>
<name>A0A084XWF5_9PROT</name>